<feature type="binding site" evidence="3">
    <location>
        <position position="22"/>
    </location>
    <ligand>
        <name>a divalent metal cation</name>
        <dbReference type="ChEBI" id="CHEBI:60240"/>
        <label>1</label>
    </ligand>
</feature>
<feature type="binding site" evidence="3">
    <location>
        <position position="251"/>
    </location>
    <ligand>
        <name>a divalent metal cation</name>
        <dbReference type="ChEBI" id="CHEBI:60240"/>
        <label>1</label>
    </ligand>
</feature>
<evidence type="ECO:0000256" key="1">
    <source>
        <dbReference type="ARBA" id="ARBA00022723"/>
    </source>
</evidence>
<dbReference type="PROSITE" id="PS51347">
    <property type="entry name" value="PHOSPHOTRIESTERASE_2"/>
    <property type="match status" value="1"/>
</dbReference>
<evidence type="ECO:0000313" key="6">
    <source>
        <dbReference type="Proteomes" id="UP000095544"/>
    </source>
</evidence>
<dbReference type="Pfam" id="PF02126">
    <property type="entry name" value="PTE"/>
    <property type="match status" value="1"/>
</dbReference>
<dbReference type="STRING" id="39482.ERS852491_00472"/>
<dbReference type="Gene3D" id="3.20.20.140">
    <property type="entry name" value="Metal-dependent hydrolases"/>
    <property type="match status" value="1"/>
</dbReference>
<feature type="binding site" evidence="3">
    <location>
        <position position="166"/>
    </location>
    <ligand>
        <name>a divalent metal cation</name>
        <dbReference type="ChEBI" id="CHEBI:60240"/>
        <label>2</label>
    </ligand>
</feature>
<comment type="cofactor">
    <cofactor evidence="3">
        <name>a divalent metal cation</name>
        <dbReference type="ChEBI" id="CHEBI:60240"/>
    </cofactor>
    <text evidence="3">Binds 2 divalent metal cations per subunit.</text>
</comment>
<keyword evidence="1 3" id="KW-0479">Metal-binding</keyword>
<sequence length="304" mass="33789">MIQTVNGKISPEELGITMCHEHLALDLSPVRGDKDSDFDDTELILDEIRKMQAYGVKSVVEVTCNDMGRDVEKLRMYSKACGIHIIAATGFYLEEYHSDAVREASPEELSEIFCKDILEGIDGTDIKAGVIGEVASGNPSMGPSERNVLIAAALAGKQTGLAVTTHCQLGRLAMEQARLFEKYGMDPAKIVLGHLDLANDRTYYEEVLKTGVNIGFDTIGKTAYLSDEVRADNLMWLLERGWEERIVLSQDISRKSYLSSRGKYSGYMTVMKDFVPLLKEWGIQPGTLNKLLIDNPARIFDKVN</sequence>
<dbReference type="InterPro" id="IPR001559">
    <property type="entry name" value="Phosphotriesterase"/>
</dbReference>
<dbReference type="SUPFAM" id="SSF51556">
    <property type="entry name" value="Metallo-dependent hydrolases"/>
    <property type="match status" value="1"/>
</dbReference>
<dbReference type="PANTHER" id="PTHR10819">
    <property type="entry name" value="PHOSPHOTRIESTERASE-RELATED"/>
    <property type="match status" value="1"/>
</dbReference>
<evidence type="ECO:0000256" key="3">
    <source>
        <dbReference type="PIRSR" id="PIRSR601559-52"/>
    </source>
</evidence>
<dbReference type="GO" id="GO:0016787">
    <property type="term" value="F:hydrolase activity"/>
    <property type="evidence" value="ECO:0007669"/>
    <property type="project" value="UniProtKB-KW"/>
</dbReference>
<dbReference type="AlphaFoldDB" id="A0A173ZR13"/>
<dbReference type="PIRSF" id="PIRSF016839">
    <property type="entry name" value="PhP"/>
    <property type="match status" value="1"/>
</dbReference>
<feature type="binding site" evidence="3">
    <location>
        <position position="20"/>
    </location>
    <ligand>
        <name>a divalent metal cation</name>
        <dbReference type="ChEBI" id="CHEBI:60240"/>
        <label>1</label>
    </ligand>
</feature>
<dbReference type="EMBL" id="CYZU01000003">
    <property type="protein sequence ID" value="CUN77658.1"/>
    <property type="molecule type" value="Genomic_DNA"/>
</dbReference>
<dbReference type="OrthoDB" id="105927at2"/>
<dbReference type="InterPro" id="IPR032466">
    <property type="entry name" value="Metal_Hydrolase"/>
</dbReference>
<comment type="similarity">
    <text evidence="4">Belongs to the metallo-dependent hydrolases superfamily. Phosphotriesterase family.</text>
</comment>
<dbReference type="RefSeq" id="WP_055150638.1">
    <property type="nucleotide sequence ID" value="NZ_CYZU01000003.1"/>
</dbReference>
<dbReference type="GO" id="GO:0008270">
    <property type="term" value="F:zinc ion binding"/>
    <property type="evidence" value="ECO:0007669"/>
    <property type="project" value="InterPro"/>
</dbReference>
<feature type="binding site" evidence="3">
    <location>
        <position position="194"/>
    </location>
    <ligand>
        <name>a divalent metal cation</name>
        <dbReference type="ChEBI" id="CHEBI:60240"/>
        <label>2</label>
    </ligand>
</feature>
<dbReference type="Proteomes" id="UP000095544">
    <property type="component" value="Unassembled WGS sequence"/>
</dbReference>
<dbReference type="PANTHER" id="PTHR10819:SF3">
    <property type="entry name" value="PHOSPHOTRIESTERASE-RELATED PROTEIN"/>
    <property type="match status" value="1"/>
</dbReference>
<protein>
    <submittedName>
        <fullName evidence="5">Phosphotriesterase homology protein</fullName>
    </submittedName>
</protein>
<feature type="binding site" evidence="3">
    <location>
        <position position="133"/>
    </location>
    <ligand>
        <name>a divalent metal cation</name>
        <dbReference type="ChEBI" id="CHEBI:60240"/>
        <label>1</label>
    </ligand>
</feature>
<comment type="caution">
    <text evidence="4">Lacks conserved residue(s) required for the propagation of feature annotation.</text>
</comment>
<organism evidence="5 6">
    <name type="scientific">Faecalicatena contorta</name>
    <dbReference type="NCBI Taxonomy" id="39482"/>
    <lineage>
        <taxon>Bacteria</taxon>
        <taxon>Bacillati</taxon>
        <taxon>Bacillota</taxon>
        <taxon>Clostridia</taxon>
        <taxon>Lachnospirales</taxon>
        <taxon>Lachnospiraceae</taxon>
        <taxon>Faecalicatena</taxon>
    </lineage>
</organism>
<evidence type="ECO:0000256" key="2">
    <source>
        <dbReference type="ARBA" id="ARBA00022801"/>
    </source>
</evidence>
<name>A0A173ZR13_9FIRM</name>
<feature type="binding site" evidence="3">
    <location>
        <position position="133"/>
    </location>
    <ligand>
        <name>a divalent metal cation</name>
        <dbReference type="ChEBI" id="CHEBI:60240"/>
        <label>2</label>
    </ligand>
</feature>
<evidence type="ECO:0000256" key="4">
    <source>
        <dbReference type="PROSITE-ProRule" id="PRU00679"/>
    </source>
</evidence>
<evidence type="ECO:0000313" key="5">
    <source>
        <dbReference type="EMBL" id="CUN77658.1"/>
    </source>
</evidence>
<gene>
    <name evidence="5" type="primary">php</name>
    <name evidence="5" type="ORF">ERS852491_00472</name>
</gene>
<proteinExistence type="inferred from homology"/>
<reference evidence="5 6" key="1">
    <citation type="submission" date="2015-09" db="EMBL/GenBank/DDBJ databases">
        <authorList>
            <consortium name="Pathogen Informatics"/>
        </authorList>
    </citation>
    <scope>NUCLEOTIDE SEQUENCE [LARGE SCALE GENOMIC DNA]</scope>
    <source>
        <strain evidence="5 6">2789STDY5834876</strain>
    </source>
</reference>
<accession>A0A173ZR13</accession>
<keyword evidence="2" id="KW-0378">Hydrolase</keyword>